<name>A0ABW0KA43_9BACL</name>
<evidence type="ECO:0000313" key="1">
    <source>
        <dbReference type="EMBL" id="MFC5449648.1"/>
    </source>
</evidence>
<dbReference type="EMBL" id="JBHSMJ010000020">
    <property type="protein sequence ID" value="MFC5449648.1"/>
    <property type="molecule type" value="Genomic_DNA"/>
</dbReference>
<protein>
    <submittedName>
        <fullName evidence="1">DUF4912 domain-containing protein</fullName>
    </submittedName>
</protein>
<dbReference type="RefSeq" id="WP_270877514.1">
    <property type="nucleotide sequence ID" value="NZ_JAQFVF010000002.1"/>
</dbReference>
<dbReference type="InterPro" id="IPR032585">
    <property type="entry name" value="DUF4912"/>
</dbReference>
<dbReference type="Proteomes" id="UP001596044">
    <property type="component" value="Unassembled WGS sequence"/>
</dbReference>
<reference evidence="2" key="1">
    <citation type="journal article" date="2019" name="Int. J. Syst. Evol. Microbiol.">
        <title>The Global Catalogue of Microorganisms (GCM) 10K type strain sequencing project: providing services to taxonomists for standard genome sequencing and annotation.</title>
        <authorList>
            <consortium name="The Broad Institute Genomics Platform"/>
            <consortium name="The Broad Institute Genome Sequencing Center for Infectious Disease"/>
            <person name="Wu L."/>
            <person name="Ma J."/>
        </authorList>
    </citation>
    <scope>NUCLEOTIDE SEQUENCE [LARGE SCALE GENOMIC DNA]</scope>
    <source>
        <strain evidence="2">KACC 11904</strain>
    </source>
</reference>
<keyword evidence="2" id="KW-1185">Reference proteome</keyword>
<gene>
    <name evidence="1" type="ORF">ACFPOG_15365</name>
</gene>
<comment type="caution">
    <text evidence="1">The sequence shown here is derived from an EMBL/GenBank/DDBJ whole genome shotgun (WGS) entry which is preliminary data.</text>
</comment>
<organism evidence="1 2">
    <name type="scientific">Paenibacillus aestuarii</name>
    <dbReference type="NCBI Taxonomy" id="516965"/>
    <lineage>
        <taxon>Bacteria</taxon>
        <taxon>Bacillati</taxon>
        <taxon>Bacillota</taxon>
        <taxon>Bacilli</taxon>
        <taxon>Bacillales</taxon>
        <taxon>Paenibacillaceae</taxon>
        <taxon>Paenibacillus</taxon>
    </lineage>
</organism>
<proteinExistence type="predicted"/>
<dbReference type="Pfam" id="PF16258">
    <property type="entry name" value="DUF4912"/>
    <property type="match status" value="1"/>
</dbReference>
<accession>A0ABW0KA43</accession>
<evidence type="ECO:0000313" key="2">
    <source>
        <dbReference type="Proteomes" id="UP001596044"/>
    </source>
</evidence>
<sequence>MGFDLPDRYHQDLIHLMTIDAHTLYVYWEISDRRRWLVAQHFQCDYGDMPKVLRVYDVTCTLFDGSNAHAYWDIELSAEVIDWYIRDLGPGRTYIADIGTYTWDREFIPLLRSNCAATPRNTSAVSPQLFEQLEAYSPSMR</sequence>